<dbReference type="InterPro" id="IPR000792">
    <property type="entry name" value="Tscrpt_reg_LuxR_C"/>
</dbReference>
<sequence length="544" mass="59201">MGRKAFMPSVASLGFGLFFATYATSAWGGAFPMLPTDFQTYDVLTAYFLMESVAFCSMFFLGMLLSFTNPLLLRHSSSVLGSPFMVAGSLCLIAPLYFAAATMAFVVVGGALFGLGAALFFLSWQRLFASRSNHQGTIDLVVGMGLSAPIYALMHLIPSAVAAFSIPLVFVPLSEVCLIESSRTMDFDQPMFSDEPRQHRPVYRNVIAHSAKSALCVGAFGFASGITRAIALEDPAMGSVVNAFAMAGLLLAAVLLLWLWQRHSFSFDTRRLFRIVAPVVATAFLLMPYLNQAYLYAFSGIMYLIFSFAIMVMMVQCMQTSRNDGISPTFVYGFFGGIVYALQACGFLFGYSTEALVLHASPQLATFALISTWLFLMTAHVATRRLDGSRSVPDIEFLALATPAPVLDAPGEAAATKPAAKRMEAAASKRAAALQALGAAKAEGDSDDAQGGIRDRVSKQCRVLTKRYLLTTREAEVMELLVRGNTAADIASKLTISENTAKTHVKRLYTKLDVHKRRELLQLFEELEQREDPRPASPAGRKPL</sequence>
<dbReference type="PRINTS" id="PR00038">
    <property type="entry name" value="HTHLUXR"/>
</dbReference>
<comment type="caution">
    <text evidence="6">The sequence shown here is derived from an EMBL/GenBank/DDBJ whole genome shotgun (WGS) entry which is preliminary data.</text>
</comment>
<name>A0A7C9NV26_9BACT</name>
<dbReference type="AlphaFoldDB" id="A0A7C9NV26"/>
<proteinExistence type="predicted"/>
<dbReference type="GO" id="GO:0003677">
    <property type="term" value="F:DNA binding"/>
    <property type="evidence" value="ECO:0007669"/>
    <property type="project" value="UniProtKB-KW"/>
</dbReference>
<keyword evidence="2" id="KW-0238">DNA-binding</keyword>
<keyword evidence="1" id="KW-0805">Transcription regulation</keyword>
<dbReference type="PANTHER" id="PTHR44688:SF16">
    <property type="entry name" value="DNA-BINDING TRANSCRIPTIONAL ACTIVATOR DEVR_DOSR"/>
    <property type="match status" value="1"/>
</dbReference>
<evidence type="ECO:0000256" key="3">
    <source>
        <dbReference type="ARBA" id="ARBA00023163"/>
    </source>
</evidence>
<dbReference type="GO" id="GO:0006355">
    <property type="term" value="P:regulation of DNA-templated transcription"/>
    <property type="evidence" value="ECO:0007669"/>
    <property type="project" value="InterPro"/>
</dbReference>
<organism evidence="6">
    <name type="scientific">Muribaculaceae bacterium Z82</name>
    <dbReference type="NCBI Taxonomy" id="2304548"/>
    <lineage>
        <taxon>Bacteria</taxon>
        <taxon>Pseudomonadati</taxon>
        <taxon>Bacteroidota</taxon>
        <taxon>Bacteroidia</taxon>
        <taxon>Bacteroidales</taxon>
        <taxon>Muribaculaceae</taxon>
    </lineage>
</organism>
<dbReference type="PROSITE" id="PS50043">
    <property type="entry name" value="HTH_LUXR_2"/>
    <property type="match status" value="1"/>
</dbReference>
<feature type="transmembrane region" description="Helical" evidence="4">
    <location>
        <begin position="272"/>
        <end position="290"/>
    </location>
</feature>
<feature type="transmembrane region" description="Helical" evidence="4">
    <location>
        <begin position="364"/>
        <end position="382"/>
    </location>
</feature>
<feature type="transmembrane region" description="Helical" evidence="4">
    <location>
        <begin position="330"/>
        <end position="352"/>
    </location>
</feature>
<dbReference type="CDD" id="cd06170">
    <property type="entry name" value="LuxR_C_like"/>
    <property type="match status" value="1"/>
</dbReference>
<dbReference type="InterPro" id="IPR016032">
    <property type="entry name" value="Sig_transdc_resp-reg_C-effctor"/>
</dbReference>
<dbReference type="Gene3D" id="1.10.10.10">
    <property type="entry name" value="Winged helix-like DNA-binding domain superfamily/Winged helix DNA-binding domain"/>
    <property type="match status" value="1"/>
</dbReference>
<evidence type="ECO:0000256" key="2">
    <source>
        <dbReference type="ARBA" id="ARBA00023125"/>
    </source>
</evidence>
<keyword evidence="4" id="KW-1133">Transmembrane helix</keyword>
<protein>
    <submittedName>
        <fullName evidence="6">LuxR family transcriptional regulator</fullName>
    </submittedName>
</protein>
<feature type="domain" description="HTH luxR-type" evidence="5">
    <location>
        <begin position="463"/>
        <end position="528"/>
    </location>
</feature>
<dbReference type="InterPro" id="IPR036259">
    <property type="entry name" value="MFS_trans_sf"/>
</dbReference>
<feature type="transmembrane region" description="Helical" evidence="4">
    <location>
        <begin position="104"/>
        <end position="124"/>
    </location>
</feature>
<feature type="transmembrane region" description="Helical" evidence="4">
    <location>
        <begin position="136"/>
        <end position="154"/>
    </location>
</feature>
<gene>
    <name evidence="6" type="ORF">D1639_03370</name>
</gene>
<dbReference type="InterPro" id="IPR036388">
    <property type="entry name" value="WH-like_DNA-bd_sf"/>
</dbReference>
<dbReference type="SUPFAM" id="SSF103473">
    <property type="entry name" value="MFS general substrate transporter"/>
    <property type="match status" value="1"/>
</dbReference>
<feature type="transmembrane region" description="Helical" evidence="4">
    <location>
        <begin position="79"/>
        <end position="98"/>
    </location>
</feature>
<evidence type="ECO:0000256" key="1">
    <source>
        <dbReference type="ARBA" id="ARBA00023015"/>
    </source>
</evidence>
<feature type="transmembrane region" description="Helical" evidence="4">
    <location>
        <begin position="44"/>
        <end position="67"/>
    </location>
</feature>
<evidence type="ECO:0000256" key="4">
    <source>
        <dbReference type="SAM" id="Phobius"/>
    </source>
</evidence>
<feature type="transmembrane region" description="Helical" evidence="4">
    <location>
        <begin position="160"/>
        <end position="181"/>
    </location>
</feature>
<dbReference type="SUPFAM" id="SSF46894">
    <property type="entry name" value="C-terminal effector domain of the bipartite response regulators"/>
    <property type="match status" value="1"/>
</dbReference>
<dbReference type="Pfam" id="PF00196">
    <property type="entry name" value="GerE"/>
    <property type="match status" value="1"/>
</dbReference>
<evidence type="ECO:0000313" key="6">
    <source>
        <dbReference type="EMBL" id="NBI34086.1"/>
    </source>
</evidence>
<keyword evidence="4" id="KW-0472">Membrane</keyword>
<feature type="transmembrane region" description="Helical" evidence="4">
    <location>
        <begin position="243"/>
        <end position="260"/>
    </location>
</feature>
<keyword evidence="3" id="KW-0804">Transcription</keyword>
<evidence type="ECO:0000259" key="5">
    <source>
        <dbReference type="PROSITE" id="PS50043"/>
    </source>
</evidence>
<feature type="transmembrane region" description="Helical" evidence="4">
    <location>
        <begin position="296"/>
        <end position="318"/>
    </location>
</feature>
<dbReference type="EMBL" id="QWKH01000013">
    <property type="protein sequence ID" value="NBI34086.1"/>
    <property type="molecule type" value="Genomic_DNA"/>
</dbReference>
<reference evidence="6" key="1">
    <citation type="submission" date="2018-08" db="EMBL/GenBank/DDBJ databases">
        <title>Murine metabolic-syndrome-specific gut microbial biobank.</title>
        <authorList>
            <person name="Liu C."/>
        </authorList>
    </citation>
    <scope>NUCLEOTIDE SEQUENCE [LARGE SCALE GENOMIC DNA]</scope>
    <source>
        <strain evidence="6">Z82</strain>
    </source>
</reference>
<dbReference type="SMART" id="SM00421">
    <property type="entry name" value="HTH_LUXR"/>
    <property type="match status" value="1"/>
</dbReference>
<accession>A0A7C9NV26</accession>
<dbReference type="PANTHER" id="PTHR44688">
    <property type="entry name" value="DNA-BINDING TRANSCRIPTIONAL ACTIVATOR DEVR_DOSR"/>
    <property type="match status" value="1"/>
</dbReference>
<keyword evidence="4" id="KW-0812">Transmembrane</keyword>